<feature type="transmembrane region" description="Helical" evidence="1">
    <location>
        <begin position="158"/>
        <end position="180"/>
    </location>
</feature>
<keyword evidence="1" id="KW-0812">Transmembrane</keyword>
<dbReference type="Proteomes" id="UP000242687">
    <property type="component" value="Unassembled WGS sequence"/>
</dbReference>
<gene>
    <name evidence="2" type="ORF">CLV57_0830</name>
</gene>
<evidence type="ECO:0000256" key="1">
    <source>
        <dbReference type="SAM" id="Phobius"/>
    </source>
</evidence>
<dbReference type="RefSeq" id="WP_100340073.1">
    <property type="nucleotide sequence ID" value="NZ_PGFJ01000001.1"/>
</dbReference>
<sequence length="295" mass="33187">MNNDFELARTRDFSALINDSFQFIKLNFKPLLRGFFTFCGFFVLASAATTAVYLLQINDWMQSAQEGQYGNSLDMITKMKQFGLVAVVMFLFNVLTYSAVTVYVLVYIILYKEKGKVPPSNEEIWGYFKYYFFKVFGAVLLNGLLCGIASIFCLVPGIWLFPILALTFPVMIMENARYGYAFNQGFNLIKGNWWTTFGALFIMMLIAGISAGVISLPGTLWNQFALLLHWPGGNIAAILSALLSHLALVLYILPLVTLALCYFSLNEAKEGTGLMERINKLGEENNDNNLPAEEY</sequence>
<feature type="transmembrane region" description="Helical" evidence="1">
    <location>
        <begin position="131"/>
        <end position="152"/>
    </location>
</feature>
<dbReference type="OrthoDB" id="1049480at2"/>
<name>A0A2H9VSP9_9SPHI</name>
<keyword evidence="1" id="KW-1133">Transmembrane helix</keyword>
<evidence type="ECO:0000313" key="2">
    <source>
        <dbReference type="EMBL" id="PJJ83835.1"/>
    </source>
</evidence>
<reference evidence="2 3" key="1">
    <citation type="submission" date="2017-11" db="EMBL/GenBank/DDBJ databases">
        <title>Genomic Encyclopedia of Archaeal and Bacterial Type Strains, Phase II (KMG-II): From Individual Species to Whole Genera.</title>
        <authorList>
            <person name="Goeker M."/>
        </authorList>
    </citation>
    <scope>NUCLEOTIDE SEQUENCE [LARGE SCALE GENOMIC DNA]</scope>
    <source>
        <strain evidence="2 3">DSM 28175</strain>
    </source>
</reference>
<feature type="transmembrane region" description="Helical" evidence="1">
    <location>
        <begin position="35"/>
        <end position="55"/>
    </location>
</feature>
<organism evidence="2 3">
    <name type="scientific">Mucilaginibacter auburnensis</name>
    <dbReference type="NCBI Taxonomy" id="1457233"/>
    <lineage>
        <taxon>Bacteria</taxon>
        <taxon>Pseudomonadati</taxon>
        <taxon>Bacteroidota</taxon>
        <taxon>Sphingobacteriia</taxon>
        <taxon>Sphingobacteriales</taxon>
        <taxon>Sphingobacteriaceae</taxon>
        <taxon>Mucilaginibacter</taxon>
    </lineage>
</organism>
<dbReference type="AlphaFoldDB" id="A0A2H9VSP9"/>
<evidence type="ECO:0000313" key="3">
    <source>
        <dbReference type="Proteomes" id="UP000242687"/>
    </source>
</evidence>
<accession>A0A2H9VSP9</accession>
<comment type="caution">
    <text evidence="2">The sequence shown here is derived from an EMBL/GenBank/DDBJ whole genome shotgun (WGS) entry which is preliminary data.</text>
</comment>
<feature type="transmembrane region" description="Helical" evidence="1">
    <location>
        <begin position="235"/>
        <end position="265"/>
    </location>
</feature>
<proteinExistence type="predicted"/>
<evidence type="ECO:0008006" key="4">
    <source>
        <dbReference type="Google" id="ProtNLM"/>
    </source>
</evidence>
<feature type="transmembrane region" description="Helical" evidence="1">
    <location>
        <begin position="82"/>
        <end position="110"/>
    </location>
</feature>
<protein>
    <recommendedName>
        <fullName evidence="4">Glycerophosphoryl diester phosphodiesterase family protein</fullName>
    </recommendedName>
</protein>
<feature type="transmembrane region" description="Helical" evidence="1">
    <location>
        <begin position="192"/>
        <end position="215"/>
    </location>
</feature>
<dbReference type="EMBL" id="PGFJ01000001">
    <property type="protein sequence ID" value="PJJ83835.1"/>
    <property type="molecule type" value="Genomic_DNA"/>
</dbReference>
<keyword evidence="1" id="KW-0472">Membrane</keyword>
<keyword evidence="3" id="KW-1185">Reference proteome</keyword>